<dbReference type="Gene3D" id="3.40.50.720">
    <property type="entry name" value="NAD(P)-binding Rossmann-like Domain"/>
    <property type="match status" value="1"/>
</dbReference>
<comment type="caution">
    <text evidence="5">The sequence shown here is derived from an EMBL/GenBank/DDBJ whole genome shotgun (WGS) entry which is preliminary data.</text>
</comment>
<gene>
    <name evidence="5" type="ORF">KGM_215149</name>
</gene>
<evidence type="ECO:0000313" key="6">
    <source>
        <dbReference type="Proteomes" id="UP000007151"/>
    </source>
</evidence>
<dbReference type="Pfam" id="PF03015">
    <property type="entry name" value="Sterile"/>
    <property type="match status" value="1"/>
</dbReference>
<dbReference type="InterPro" id="IPR026055">
    <property type="entry name" value="FAR"/>
</dbReference>
<accession>A0A212EN91</accession>
<dbReference type="GO" id="GO:0080019">
    <property type="term" value="F:alcohol-forming very long-chain fatty acyl-CoA reductase activity"/>
    <property type="evidence" value="ECO:0007669"/>
    <property type="project" value="InterPro"/>
</dbReference>
<dbReference type="InterPro" id="IPR033640">
    <property type="entry name" value="FAR_C"/>
</dbReference>
<dbReference type="OrthoDB" id="429813at2759"/>
<dbReference type="EC" id="1.2.1.84" evidence="4"/>
<evidence type="ECO:0000256" key="4">
    <source>
        <dbReference type="RuleBase" id="RU363097"/>
    </source>
</evidence>
<evidence type="ECO:0000256" key="2">
    <source>
        <dbReference type="ARBA" id="ARBA00022516"/>
    </source>
</evidence>
<dbReference type="InterPro" id="IPR036291">
    <property type="entry name" value="NAD(P)-bd_dom_sf"/>
</dbReference>
<evidence type="ECO:0000256" key="1">
    <source>
        <dbReference type="ARBA" id="ARBA00005928"/>
    </source>
</evidence>
<dbReference type="KEGG" id="dpl:KGM_215149"/>
<comment type="catalytic activity">
    <reaction evidence="4">
        <text>a long-chain fatty acyl-CoA + 2 NADPH + 2 H(+) = a long-chain primary fatty alcohol + 2 NADP(+) + CoA</text>
        <dbReference type="Rhea" id="RHEA:52716"/>
        <dbReference type="ChEBI" id="CHEBI:15378"/>
        <dbReference type="ChEBI" id="CHEBI:57287"/>
        <dbReference type="ChEBI" id="CHEBI:57783"/>
        <dbReference type="ChEBI" id="CHEBI:58349"/>
        <dbReference type="ChEBI" id="CHEBI:77396"/>
        <dbReference type="ChEBI" id="CHEBI:83139"/>
        <dbReference type="EC" id="1.2.1.84"/>
    </reaction>
</comment>
<keyword evidence="3 4" id="KW-0443">Lipid metabolism</keyword>
<keyword evidence="2 4" id="KW-0444">Lipid biosynthesis</keyword>
<dbReference type="SUPFAM" id="SSF51735">
    <property type="entry name" value="NAD(P)-binding Rossmann-fold domains"/>
    <property type="match status" value="1"/>
</dbReference>
<proteinExistence type="inferred from homology"/>
<protein>
    <recommendedName>
        <fullName evidence="4">Fatty acyl-CoA reductase</fullName>
        <ecNumber evidence="4">1.2.1.84</ecNumber>
    </recommendedName>
</protein>
<organism evidence="5 6">
    <name type="scientific">Danaus plexippus plexippus</name>
    <dbReference type="NCBI Taxonomy" id="278856"/>
    <lineage>
        <taxon>Eukaryota</taxon>
        <taxon>Metazoa</taxon>
        <taxon>Ecdysozoa</taxon>
        <taxon>Arthropoda</taxon>
        <taxon>Hexapoda</taxon>
        <taxon>Insecta</taxon>
        <taxon>Pterygota</taxon>
        <taxon>Neoptera</taxon>
        <taxon>Endopterygota</taxon>
        <taxon>Lepidoptera</taxon>
        <taxon>Glossata</taxon>
        <taxon>Ditrysia</taxon>
        <taxon>Papilionoidea</taxon>
        <taxon>Nymphalidae</taxon>
        <taxon>Danainae</taxon>
        <taxon>Danaini</taxon>
        <taxon>Danaina</taxon>
        <taxon>Danaus</taxon>
        <taxon>Danaus</taxon>
    </lineage>
</organism>
<name>A0A212EN91_DANPL</name>
<dbReference type="GO" id="GO:0102965">
    <property type="term" value="F:alcohol-forming long-chain fatty acyl-CoA reductase activity"/>
    <property type="evidence" value="ECO:0007669"/>
    <property type="project" value="UniProtKB-EC"/>
</dbReference>
<comment type="similarity">
    <text evidence="1 4">Belongs to the fatty acyl-CoA reductase family.</text>
</comment>
<dbReference type="PANTHER" id="PTHR11011">
    <property type="entry name" value="MALE STERILITY PROTEIN 2-RELATED"/>
    <property type="match status" value="1"/>
</dbReference>
<dbReference type="AlphaFoldDB" id="A0A212EN91"/>
<dbReference type="InterPro" id="IPR013120">
    <property type="entry name" value="FAR_NAD-bd"/>
</dbReference>
<dbReference type="PANTHER" id="PTHR11011:SF45">
    <property type="entry name" value="FATTY ACYL-COA REDUCTASE CG8306-RELATED"/>
    <property type="match status" value="1"/>
</dbReference>
<dbReference type="EMBL" id="AGBW02013718">
    <property type="protein sequence ID" value="OWR42921.1"/>
    <property type="molecule type" value="Genomic_DNA"/>
</dbReference>
<dbReference type="CDD" id="cd09071">
    <property type="entry name" value="FAR_C"/>
    <property type="match status" value="1"/>
</dbReference>
<dbReference type="Pfam" id="PF07993">
    <property type="entry name" value="NAD_binding_4"/>
    <property type="match status" value="1"/>
</dbReference>
<evidence type="ECO:0000313" key="5">
    <source>
        <dbReference type="EMBL" id="OWR42921.1"/>
    </source>
</evidence>
<dbReference type="GO" id="GO:0035336">
    <property type="term" value="P:long-chain fatty-acyl-CoA metabolic process"/>
    <property type="evidence" value="ECO:0007669"/>
    <property type="project" value="TreeGrafter"/>
</dbReference>
<dbReference type="GO" id="GO:0005777">
    <property type="term" value="C:peroxisome"/>
    <property type="evidence" value="ECO:0007669"/>
    <property type="project" value="TreeGrafter"/>
</dbReference>
<keyword evidence="4" id="KW-0521">NADP</keyword>
<keyword evidence="6" id="KW-1185">Reference proteome</keyword>
<dbReference type="Proteomes" id="UP000007151">
    <property type="component" value="Unassembled WGS sequence"/>
</dbReference>
<comment type="function">
    <text evidence="4">Catalyzes the reduction of fatty acyl-CoA to fatty alcohols.</text>
</comment>
<keyword evidence="4" id="KW-0560">Oxidoreductase</keyword>
<sequence length="290" mass="33064">MHHMIVDEKLYPPPRTEQEVWDFMKNSDRSAGRFRKFLGEYQNPYTMSKCLCENLVSQEKGDAKTVIVRPSIVGPCLSSPLPGWLDTWIANTALFSDISRGMTRVFYGDNSAVCDMIPVDYVSNFIIIAAAKGASNKELNVYNICSSSVNPISWKAAADLYLEESLKHPRFPGQLKPTKALTFRSPFLVDSLTFALQTVPAAVADLYLKIKGEKPRHLHEQKRAVLLRDILRQFSSPALFIRSDRSRRLISGLSEEDQLRYPCDAGAIDWREYLRILYSGVQKYMFKRNI</sequence>
<evidence type="ECO:0000256" key="3">
    <source>
        <dbReference type="ARBA" id="ARBA00023098"/>
    </source>
</evidence>
<dbReference type="eggNOG" id="KOG1221">
    <property type="taxonomic scope" value="Eukaryota"/>
</dbReference>
<reference evidence="5 6" key="1">
    <citation type="journal article" date="2011" name="Cell">
        <title>The monarch butterfly genome yields insights into long-distance migration.</title>
        <authorList>
            <person name="Zhan S."/>
            <person name="Merlin C."/>
            <person name="Boore J.L."/>
            <person name="Reppert S.M."/>
        </authorList>
    </citation>
    <scope>NUCLEOTIDE SEQUENCE [LARGE SCALE GENOMIC DNA]</scope>
    <source>
        <strain evidence="5">F-2</strain>
    </source>
</reference>